<dbReference type="PANTHER" id="PTHR32347">
    <property type="entry name" value="EFFLUX SYSTEM COMPONENT YKNX-RELATED"/>
    <property type="match status" value="1"/>
</dbReference>
<dbReference type="PANTHER" id="PTHR32347:SF23">
    <property type="entry name" value="BLL5650 PROTEIN"/>
    <property type="match status" value="1"/>
</dbReference>
<proteinExistence type="predicted"/>
<dbReference type="SUPFAM" id="SSF51230">
    <property type="entry name" value="Single hybrid motif"/>
    <property type="match status" value="1"/>
</dbReference>
<dbReference type="GO" id="GO:1990195">
    <property type="term" value="C:macrolide transmembrane transporter complex"/>
    <property type="evidence" value="ECO:0007669"/>
    <property type="project" value="InterPro"/>
</dbReference>
<evidence type="ECO:0000256" key="3">
    <source>
        <dbReference type="SAM" id="Coils"/>
    </source>
</evidence>
<evidence type="ECO:0000256" key="2">
    <source>
        <dbReference type="ARBA" id="ARBA00023054"/>
    </source>
</evidence>
<comment type="subcellular location">
    <subcellularLocation>
        <location evidence="1">Cell envelope</location>
    </subcellularLocation>
</comment>
<feature type="coiled-coil region" evidence="3">
    <location>
        <begin position="198"/>
        <end position="239"/>
    </location>
</feature>
<dbReference type="AlphaFoldDB" id="A0A2Z3H1J9"/>
<dbReference type="Proteomes" id="UP000245802">
    <property type="component" value="Chromosome"/>
</dbReference>
<name>A0A2Z3H1J9_9BACT</name>
<dbReference type="GO" id="GO:0019898">
    <property type="term" value="C:extrinsic component of membrane"/>
    <property type="evidence" value="ECO:0007669"/>
    <property type="project" value="InterPro"/>
</dbReference>
<reference evidence="4 5" key="1">
    <citation type="submission" date="2018-01" db="EMBL/GenBank/DDBJ databases">
        <title>G. obscuriglobus.</title>
        <authorList>
            <person name="Franke J."/>
            <person name="Blomberg W."/>
            <person name="Selmecki A."/>
        </authorList>
    </citation>
    <scope>NUCLEOTIDE SEQUENCE [LARGE SCALE GENOMIC DNA]</scope>
    <source>
        <strain evidence="4 5">DSM 5831</strain>
    </source>
</reference>
<dbReference type="PRINTS" id="PR01490">
    <property type="entry name" value="RTXTOXIND"/>
</dbReference>
<evidence type="ECO:0000313" key="4">
    <source>
        <dbReference type="EMBL" id="AWM38212.1"/>
    </source>
</evidence>
<dbReference type="EMBL" id="CP025958">
    <property type="protein sequence ID" value="AWM38212.1"/>
    <property type="molecule type" value="Genomic_DNA"/>
</dbReference>
<dbReference type="InterPro" id="IPR030190">
    <property type="entry name" value="MacA_alpha-hairpin_sf"/>
</dbReference>
<dbReference type="GO" id="GO:1990961">
    <property type="term" value="P:xenobiotic detoxification by transmembrane export across the plasma membrane"/>
    <property type="evidence" value="ECO:0007669"/>
    <property type="project" value="InterPro"/>
</dbReference>
<dbReference type="Gene3D" id="6.10.140.1990">
    <property type="match status" value="1"/>
</dbReference>
<dbReference type="OrthoDB" id="9760528at2"/>
<sequence>MGTPDVTAPALPSLNAARTPRLVRVLAFALLAALVLAVPALAVSPWTQTVHGTGRAIAFNPVQRAQFVISPIEGRVKKWHVVEGDRVKAGQLLVELVDNDPLILERLREQETLALQRLALADGRVLDQQNRLEFVKGEREVLVAEAGYRVEQTEAQVLVVKQELQQSAFNLRREELAYERLRKLSKSAVGEVVSGDAVEEAERKRDLAKAQVPLVEARLKLAERTLDGAKAQREATDKRTAGLIQTEEAAVKAAKSEQASVRQQYNVIRTQVERQTNQRIHAAVDGVIFRVLANAEAGGQLVRAGERLAVLVPDVKAVTPDLTGDYHPGIVAELTIDGNDLPLVRVGDRVLLQFEGWAAVQFAAYPEAAAGTFEGRVYLVDPTADGAGGRFRVLVEPAAGAAWPEEQFLRQGVRAQGWIVLNEVRLGYEVWRLLNGFPPVREVKAQDKPAGRPFGPVAK</sequence>
<dbReference type="InterPro" id="IPR050465">
    <property type="entry name" value="UPF0194_transport"/>
</dbReference>
<evidence type="ECO:0000256" key="1">
    <source>
        <dbReference type="ARBA" id="ARBA00004196"/>
    </source>
</evidence>
<evidence type="ECO:0000313" key="5">
    <source>
        <dbReference type="Proteomes" id="UP000245802"/>
    </source>
</evidence>
<dbReference type="KEGG" id="gog:C1280_15270"/>
<gene>
    <name evidence="4" type="ORF">C1280_15270</name>
</gene>
<keyword evidence="2 3" id="KW-0175">Coiled coil</keyword>
<protein>
    <submittedName>
        <fullName evidence="4">Secretion protein HlyD</fullName>
    </submittedName>
</protein>
<dbReference type="Gene3D" id="2.40.50.100">
    <property type="match status" value="1"/>
</dbReference>
<organism evidence="4 5">
    <name type="scientific">Gemmata obscuriglobus</name>
    <dbReference type="NCBI Taxonomy" id="114"/>
    <lineage>
        <taxon>Bacteria</taxon>
        <taxon>Pseudomonadati</taxon>
        <taxon>Planctomycetota</taxon>
        <taxon>Planctomycetia</taxon>
        <taxon>Gemmatales</taxon>
        <taxon>Gemmataceae</taxon>
        <taxon>Gemmata</taxon>
    </lineage>
</organism>
<keyword evidence="5" id="KW-1185">Reference proteome</keyword>
<dbReference type="InterPro" id="IPR011053">
    <property type="entry name" value="Single_hybrid_motif"/>
</dbReference>
<dbReference type="RefSeq" id="WP_010037947.1">
    <property type="nucleotide sequence ID" value="NZ_CP025958.1"/>
</dbReference>
<accession>A0A2Z3H1J9</accession>
<dbReference type="GO" id="GO:0030313">
    <property type="term" value="C:cell envelope"/>
    <property type="evidence" value="ECO:0007669"/>
    <property type="project" value="UniProtKB-SubCell"/>
</dbReference>